<comment type="similarity">
    <text evidence="1">Belongs to the short-chain dehydrogenases/reductases (SDR) family.</text>
</comment>
<name>A0A0U1LXV9_TALIS</name>
<dbReference type="SUPFAM" id="SSF51735">
    <property type="entry name" value="NAD(P)-binding Rossmann-fold domains"/>
    <property type="match status" value="1"/>
</dbReference>
<reference evidence="4 5" key="1">
    <citation type="submission" date="2015-04" db="EMBL/GenBank/DDBJ databases">
        <authorList>
            <person name="Syromyatnikov M.Y."/>
            <person name="Popov V.N."/>
        </authorList>
    </citation>
    <scope>NUCLEOTIDE SEQUENCE [LARGE SCALE GENOMIC DNA]</scope>
    <source>
        <strain evidence="4">WF-38-12</strain>
    </source>
</reference>
<evidence type="ECO:0000256" key="3">
    <source>
        <dbReference type="ARBA" id="ARBA00023002"/>
    </source>
</evidence>
<dbReference type="AlphaFoldDB" id="A0A0U1LXV9"/>
<evidence type="ECO:0000313" key="4">
    <source>
        <dbReference type="EMBL" id="CRG87922.1"/>
    </source>
</evidence>
<protein>
    <submittedName>
        <fullName evidence="4">Carbonyl reductase, putative</fullName>
    </submittedName>
</protein>
<evidence type="ECO:0000256" key="2">
    <source>
        <dbReference type="ARBA" id="ARBA00022857"/>
    </source>
</evidence>
<gene>
    <name evidence="4" type="ORF">PISL3812_04944</name>
</gene>
<dbReference type="InterPro" id="IPR036291">
    <property type="entry name" value="NAD(P)-bd_dom_sf"/>
</dbReference>
<sequence length="302" mass="33209">MSTNSIQRGNFIHATERRAEAPPIWERFSLRGKTAIVTGGTSGIGWSVVQAFAEMGANVVIWYNTSTKGPTQAALIEQRYGVKCKAYQVDIQNAAAVQAAVDEHVQEFNGRLDIFVANAGIPWTKGAMVDGDLDHYHQVMTTDLDGPYYCAKAAAKHWRRQKEEGTDLNGRKLNNYIAGSFVATASMSGVIVNIPQLQASYNAAKAGVIHLCKSLAVEWARYARANSISPGYIITEISNFVPQETKDIWKDKIPLGFVSLPPLKPFSNKLTSEDGRVRVTNSKVHSYISLLTQQAIQLGQTY</sequence>
<dbReference type="PRINTS" id="PR00081">
    <property type="entry name" value="GDHRDH"/>
</dbReference>
<dbReference type="Pfam" id="PF13561">
    <property type="entry name" value="adh_short_C2"/>
    <property type="match status" value="1"/>
</dbReference>
<evidence type="ECO:0000256" key="1">
    <source>
        <dbReference type="ARBA" id="ARBA00006484"/>
    </source>
</evidence>
<organism evidence="4 5">
    <name type="scientific">Talaromyces islandicus</name>
    <name type="common">Penicillium islandicum</name>
    <dbReference type="NCBI Taxonomy" id="28573"/>
    <lineage>
        <taxon>Eukaryota</taxon>
        <taxon>Fungi</taxon>
        <taxon>Dikarya</taxon>
        <taxon>Ascomycota</taxon>
        <taxon>Pezizomycotina</taxon>
        <taxon>Eurotiomycetes</taxon>
        <taxon>Eurotiomycetidae</taxon>
        <taxon>Eurotiales</taxon>
        <taxon>Trichocomaceae</taxon>
        <taxon>Talaromyces</taxon>
        <taxon>Talaromyces sect. Islandici</taxon>
    </lineage>
</organism>
<dbReference type="PRINTS" id="PR00080">
    <property type="entry name" value="SDRFAMILY"/>
</dbReference>
<keyword evidence="3" id="KW-0560">Oxidoreductase</keyword>
<proteinExistence type="inferred from homology"/>
<dbReference type="OMA" id="DETKDIW"/>
<dbReference type="Proteomes" id="UP000054383">
    <property type="component" value="Unassembled WGS sequence"/>
</dbReference>
<dbReference type="PANTHER" id="PTHR43008:SF13">
    <property type="entry name" value="L-XYLULOSE REDUCTASE-RELATED"/>
    <property type="match status" value="1"/>
</dbReference>
<keyword evidence="5" id="KW-1185">Reference proteome</keyword>
<dbReference type="EMBL" id="CVMT01000004">
    <property type="protein sequence ID" value="CRG87922.1"/>
    <property type="molecule type" value="Genomic_DNA"/>
</dbReference>
<dbReference type="OrthoDB" id="1888931at2759"/>
<dbReference type="Gene3D" id="3.40.50.720">
    <property type="entry name" value="NAD(P)-binding Rossmann-like Domain"/>
    <property type="match status" value="1"/>
</dbReference>
<accession>A0A0U1LXV9</accession>
<dbReference type="STRING" id="28573.A0A0U1LXV9"/>
<dbReference type="PANTHER" id="PTHR43008">
    <property type="entry name" value="BENZIL REDUCTASE"/>
    <property type="match status" value="1"/>
</dbReference>
<dbReference type="PROSITE" id="PS00061">
    <property type="entry name" value="ADH_SHORT"/>
    <property type="match status" value="1"/>
</dbReference>
<dbReference type="InterPro" id="IPR020904">
    <property type="entry name" value="Sc_DH/Rdtase_CS"/>
</dbReference>
<dbReference type="GO" id="GO:0050664">
    <property type="term" value="F:oxidoreductase activity, acting on NAD(P)H, oxygen as acceptor"/>
    <property type="evidence" value="ECO:0007669"/>
    <property type="project" value="TreeGrafter"/>
</dbReference>
<dbReference type="GO" id="GO:0016616">
    <property type="term" value="F:oxidoreductase activity, acting on the CH-OH group of donors, NAD or NADP as acceptor"/>
    <property type="evidence" value="ECO:0007669"/>
    <property type="project" value="UniProtKB-ARBA"/>
</dbReference>
<keyword evidence="2" id="KW-0521">NADP</keyword>
<dbReference type="InterPro" id="IPR002347">
    <property type="entry name" value="SDR_fam"/>
</dbReference>
<evidence type="ECO:0000313" key="5">
    <source>
        <dbReference type="Proteomes" id="UP000054383"/>
    </source>
</evidence>